<keyword evidence="2" id="KW-0805">Transcription regulation</keyword>
<dbReference type="Gene3D" id="3.40.190.10">
    <property type="entry name" value="Periplasmic binding protein-like II"/>
    <property type="match status" value="2"/>
</dbReference>
<sequence length="298" mass="34826">MEYLLDYRCETFLVLSELLNYTKTAQKLNITQPGVTQHIKYLEEYYKCNLFEYKNRKVALTENGIKLKEFLTKIISDENYFKEHILSREKNNKPIHFGATLTIGEYIMPDILSVLFKKNPDYKIDMSVANTQQLLEKLLQGTISFALVEGAFDKFKYGYEFLSSENFIGVCAPNSNLLKENSLEEIFKHSLIIREAGSGTREVFENILHQQNFSLKNFKNIIEIGNMSAIKKMVANNLGITFLYEAAVKKELQEGTLCKLNIPKLSAIREFNFIYLKDSLHKNEYLNWFYVFRNIYRT</sequence>
<gene>
    <name evidence="6" type="ORF">EF514_06960</name>
</gene>
<dbReference type="InterPro" id="IPR005119">
    <property type="entry name" value="LysR_subst-bd"/>
</dbReference>
<proteinExistence type="inferred from homology"/>
<dbReference type="Pfam" id="PF00126">
    <property type="entry name" value="HTH_1"/>
    <property type="match status" value="1"/>
</dbReference>
<dbReference type="InterPro" id="IPR036390">
    <property type="entry name" value="WH_DNA-bd_sf"/>
</dbReference>
<keyword evidence="3" id="KW-0238">DNA-binding</keyword>
<dbReference type="Pfam" id="PF03466">
    <property type="entry name" value="LysR_substrate"/>
    <property type="match status" value="1"/>
</dbReference>
<organism evidence="6 7">
    <name type="scientific">Anaerosphaera multitolerans</name>
    <dbReference type="NCBI Taxonomy" id="2487351"/>
    <lineage>
        <taxon>Bacteria</taxon>
        <taxon>Bacillati</taxon>
        <taxon>Bacillota</taxon>
        <taxon>Tissierellia</taxon>
        <taxon>Tissierellales</taxon>
        <taxon>Peptoniphilaceae</taxon>
        <taxon>Anaerosphaera</taxon>
    </lineage>
</organism>
<reference evidence="6 7" key="1">
    <citation type="submission" date="2018-11" db="EMBL/GenBank/DDBJ databases">
        <title>Genome sequencing and assembly of Anaerosphaera sp. nov., GS7-6-2.</title>
        <authorList>
            <person name="Rettenmaier R."/>
            <person name="Liebl W."/>
            <person name="Zverlov V."/>
        </authorList>
    </citation>
    <scope>NUCLEOTIDE SEQUENCE [LARGE SCALE GENOMIC DNA]</scope>
    <source>
        <strain evidence="6 7">GS7-6-2</strain>
    </source>
</reference>
<keyword evidence="7" id="KW-1185">Reference proteome</keyword>
<evidence type="ECO:0000256" key="3">
    <source>
        <dbReference type="ARBA" id="ARBA00023125"/>
    </source>
</evidence>
<dbReference type="Proteomes" id="UP000288812">
    <property type="component" value="Unassembled WGS sequence"/>
</dbReference>
<dbReference type="AlphaFoldDB" id="A0A437S681"/>
<evidence type="ECO:0000256" key="2">
    <source>
        <dbReference type="ARBA" id="ARBA00023015"/>
    </source>
</evidence>
<name>A0A437S681_9FIRM</name>
<dbReference type="PROSITE" id="PS50931">
    <property type="entry name" value="HTH_LYSR"/>
    <property type="match status" value="1"/>
</dbReference>
<dbReference type="PANTHER" id="PTHR30126">
    <property type="entry name" value="HTH-TYPE TRANSCRIPTIONAL REGULATOR"/>
    <property type="match status" value="1"/>
</dbReference>
<evidence type="ECO:0000259" key="5">
    <source>
        <dbReference type="PROSITE" id="PS50931"/>
    </source>
</evidence>
<dbReference type="SUPFAM" id="SSF53850">
    <property type="entry name" value="Periplasmic binding protein-like II"/>
    <property type="match status" value="1"/>
</dbReference>
<dbReference type="GO" id="GO:0000976">
    <property type="term" value="F:transcription cis-regulatory region binding"/>
    <property type="evidence" value="ECO:0007669"/>
    <property type="project" value="TreeGrafter"/>
</dbReference>
<keyword evidence="4" id="KW-0804">Transcription</keyword>
<dbReference type="PRINTS" id="PR00039">
    <property type="entry name" value="HTHLYSR"/>
</dbReference>
<dbReference type="SUPFAM" id="SSF46785">
    <property type="entry name" value="Winged helix' DNA-binding domain"/>
    <property type="match status" value="1"/>
</dbReference>
<evidence type="ECO:0000313" key="6">
    <source>
        <dbReference type="EMBL" id="RVU54488.1"/>
    </source>
</evidence>
<dbReference type="EMBL" id="RLIH01000009">
    <property type="protein sequence ID" value="RVU54488.1"/>
    <property type="molecule type" value="Genomic_DNA"/>
</dbReference>
<evidence type="ECO:0000313" key="7">
    <source>
        <dbReference type="Proteomes" id="UP000288812"/>
    </source>
</evidence>
<dbReference type="Gene3D" id="1.10.10.10">
    <property type="entry name" value="Winged helix-like DNA-binding domain superfamily/Winged helix DNA-binding domain"/>
    <property type="match status" value="1"/>
</dbReference>
<accession>A0A437S681</accession>
<comment type="similarity">
    <text evidence="1">Belongs to the LysR transcriptional regulatory family.</text>
</comment>
<dbReference type="OrthoDB" id="9785745at2"/>
<evidence type="ECO:0000256" key="1">
    <source>
        <dbReference type="ARBA" id="ARBA00009437"/>
    </source>
</evidence>
<evidence type="ECO:0000256" key="4">
    <source>
        <dbReference type="ARBA" id="ARBA00023163"/>
    </source>
</evidence>
<dbReference type="InterPro" id="IPR036388">
    <property type="entry name" value="WH-like_DNA-bd_sf"/>
</dbReference>
<dbReference type="GO" id="GO:0003700">
    <property type="term" value="F:DNA-binding transcription factor activity"/>
    <property type="evidence" value="ECO:0007669"/>
    <property type="project" value="InterPro"/>
</dbReference>
<dbReference type="PANTHER" id="PTHR30126:SF39">
    <property type="entry name" value="HTH-TYPE TRANSCRIPTIONAL REGULATOR CYSL"/>
    <property type="match status" value="1"/>
</dbReference>
<feature type="domain" description="HTH lysR-type" evidence="5">
    <location>
        <begin position="10"/>
        <end position="61"/>
    </location>
</feature>
<comment type="caution">
    <text evidence="6">The sequence shown here is derived from an EMBL/GenBank/DDBJ whole genome shotgun (WGS) entry which is preliminary data.</text>
</comment>
<dbReference type="InterPro" id="IPR000847">
    <property type="entry name" value="LysR_HTH_N"/>
</dbReference>
<protein>
    <submittedName>
        <fullName evidence="6">LysR family transcriptional regulator</fullName>
    </submittedName>
</protein>